<feature type="transmembrane region" description="Helical" evidence="1">
    <location>
        <begin position="6"/>
        <end position="24"/>
    </location>
</feature>
<dbReference type="Proteomes" id="UP000194161">
    <property type="component" value="Chromosome"/>
</dbReference>
<dbReference type="AlphaFoldDB" id="A0A1W6ZFL8"/>
<reference evidence="2 3" key="1">
    <citation type="submission" date="2017-05" db="EMBL/GenBank/DDBJ databases">
        <title>Complete and WGS of Bordetella genogroups.</title>
        <authorList>
            <person name="Spilker T."/>
            <person name="LiPuma J."/>
        </authorList>
    </citation>
    <scope>NUCLEOTIDE SEQUENCE [LARGE SCALE GENOMIC DNA]</scope>
    <source>
        <strain evidence="2 3">AU7206</strain>
    </source>
</reference>
<sequence>MTAIYWLGGITAAALLAYLLAALFNPEKF</sequence>
<gene>
    <name evidence="2" type="ORF">CAL15_17780</name>
</gene>
<accession>A0A1W6ZFL8</accession>
<dbReference type="InterPro" id="IPR011726">
    <property type="entry name" value="KdpF"/>
</dbReference>
<evidence type="ECO:0000256" key="1">
    <source>
        <dbReference type="SAM" id="Phobius"/>
    </source>
</evidence>
<evidence type="ECO:0000313" key="2">
    <source>
        <dbReference type="EMBL" id="ARP96062.1"/>
    </source>
</evidence>
<dbReference type="GO" id="GO:0005886">
    <property type="term" value="C:plasma membrane"/>
    <property type="evidence" value="ECO:0007669"/>
    <property type="project" value="InterPro"/>
</dbReference>
<protein>
    <submittedName>
        <fullName evidence="2">Potassium-transporting ATPase subunit F</fullName>
    </submittedName>
</protein>
<keyword evidence="1" id="KW-0812">Transmembrane</keyword>
<dbReference type="STRING" id="463040.CAL15_17780"/>
<keyword evidence="3" id="KW-1185">Reference proteome</keyword>
<proteinExistence type="predicted"/>
<keyword evidence="1" id="KW-0472">Membrane</keyword>
<dbReference type="Pfam" id="PF09604">
    <property type="entry name" value="Potass_KdpF"/>
    <property type="match status" value="1"/>
</dbReference>
<dbReference type="KEGG" id="bgm:CAL15_17780"/>
<organism evidence="2 3">
    <name type="scientific">Bordetella genomosp. 13</name>
    <dbReference type="NCBI Taxonomy" id="463040"/>
    <lineage>
        <taxon>Bacteria</taxon>
        <taxon>Pseudomonadati</taxon>
        <taxon>Pseudomonadota</taxon>
        <taxon>Betaproteobacteria</taxon>
        <taxon>Burkholderiales</taxon>
        <taxon>Alcaligenaceae</taxon>
        <taxon>Bordetella</taxon>
    </lineage>
</organism>
<dbReference type="GO" id="GO:0008556">
    <property type="term" value="F:P-type potassium transmembrane transporter activity"/>
    <property type="evidence" value="ECO:0007669"/>
    <property type="project" value="InterPro"/>
</dbReference>
<evidence type="ECO:0000313" key="3">
    <source>
        <dbReference type="Proteomes" id="UP000194161"/>
    </source>
</evidence>
<dbReference type="EMBL" id="CP021111">
    <property type="protein sequence ID" value="ARP96062.1"/>
    <property type="molecule type" value="Genomic_DNA"/>
</dbReference>
<dbReference type="NCBIfam" id="TIGR02115">
    <property type="entry name" value="potass_kdpF"/>
    <property type="match status" value="1"/>
</dbReference>
<name>A0A1W6ZFL8_9BORD</name>
<keyword evidence="1" id="KW-1133">Transmembrane helix</keyword>